<organism evidence="2 3">
    <name type="scientific">Tenuifilum thalassicum</name>
    <dbReference type="NCBI Taxonomy" id="2590900"/>
    <lineage>
        <taxon>Bacteria</taxon>
        <taxon>Pseudomonadati</taxon>
        <taxon>Bacteroidota</taxon>
        <taxon>Bacteroidia</taxon>
        <taxon>Bacteroidales</taxon>
        <taxon>Tenuifilaceae</taxon>
        <taxon>Tenuifilum</taxon>
    </lineage>
</organism>
<dbReference type="KEGG" id="ttz:FHG85_12920"/>
<keyword evidence="2" id="KW-0808">Transferase</keyword>
<dbReference type="GO" id="GO:0006044">
    <property type="term" value="P:N-acetylglucosamine metabolic process"/>
    <property type="evidence" value="ECO:0007669"/>
    <property type="project" value="TreeGrafter"/>
</dbReference>
<keyword evidence="1" id="KW-0472">Membrane</keyword>
<protein>
    <submittedName>
        <fullName evidence="2">Sulfotransferase</fullName>
    </submittedName>
</protein>
<dbReference type="Gene3D" id="3.40.50.300">
    <property type="entry name" value="P-loop containing nucleotide triphosphate hydrolases"/>
    <property type="match status" value="1"/>
</dbReference>
<reference evidence="2 3" key="1">
    <citation type="submission" date="2019-07" db="EMBL/GenBank/DDBJ databases">
        <title>Thalassofilum flectens gen. nov., sp. nov., a novel moderate thermophilic anaerobe from a shallow sea hot spring in Kunashir Island (Russia), representing a new family in the order Bacteroidales, and proposal of Thalassofilacea fam. nov.</title>
        <authorList>
            <person name="Kochetkova T.V."/>
            <person name="Podosokorskaya O.A."/>
            <person name="Novikov A."/>
            <person name="Elcheninov A.G."/>
            <person name="Toshchakov S.V."/>
            <person name="Kublanov I.V."/>
        </authorList>
    </citation>
    <scope>NUCLEOTIDE SEQUENCE [LARGE SCALE GENOMIC DNA]</scope>
    <source>
        <strain evidence="2 3">38-H</strain>
    </source>
</reference>
<dbReference type="InterPro" id="IPR027417">
    <property type="entry name" value="P-loop_NTPase"/>
</dbReference>
<keyword evidence="1" id="KW-0812">Transmembrane</keyword>
<name>A0A7D3XMD2_9BACT</name>
<gene>
    <name evidence="2" type="ORF">FHG85_12920</name>
</gene>
<dbReference type="Proteomes" id="UP000500961">
    <property type="component" value="Chromosome"/>
</dbReference>
<accession>A0A7D3XMD2</accession>
<dbReference type="GO" id="GO:0001517">
    <property type="term" value="F:N-acetylglucosamine 6-O-sulfotransferase activity"/>
    <property type="evidence" value="ECO:0007669"/>
    <property type="project" value="TreeGrafter"/>
</dbReference>
<keyword evidence="1" id="KW-1133">Transmembrane helix</keyword>
<dbReference type="RefSeq" id="WP_173076586.1">
    <property type="nucleotide sequence ID" value="NZ_CP041345.1"/>
</dbReference>
<evidence type="ECO:0000313" key="3">
    <source>
        <dbReference type="Proteomes" id="UP000500961"/>
    </source>
</evidence>
<dbReference type="PANTHER" id="PTHR10704:SF44">
    <property type="entry name" value="LD35051P-RELATED"/>
    <property type="match status" value="1"/>
</dbReference>
<feature type="transmembrane region" description="Helical" evidence="1">
    <location>
        <begin position="285"/>
        <end position="308"/>
    </location>
</feature>
<sequence length="323" mass="37873">MPIDKIFIVGNSRSGTKLLGTCLNLHSQVKTFRELHFFDEIVLNPYKRINRKTAEKILNRLGLNLNLNLKLPDCLNDKDLQIPAHELYDHILSQVLKLKNKRIACDPTPRNLFYAKNLIEIYPNALFVVLVRDIRAILLSQKYRWRAVKEWKRKKSFEAFRSFINYNTFITTFIWKKNFKESEKLAREIKDSTLIIKYEDLIQNPKNELDKITKRCNIDFETSMLDVKVINTSDINKKGIQGFDKSRINAWETDLGKTEIWIAQKLCRKEMLQLGYPLVDVKPNILVLAIKVFTLPLHLCLIFLVNMIKSLNLVYFTKKLLAS</sequence>
<dbReference type="InterPro" id="IPR051135">
    <property type="entry name" value="Gal/GlcNAc/GalNAc_ST"/>
</dbReference>
<dbReference type="EMBL" id="CP041345">
    <property type="protein sequence ID" value="QKG81130.1"/>
    <property type="molecule type" value="Genomic_DNA"/>
</dbReference>
<keyword evidence="3" id="KW-1185">Reference proteome</keyword>
<dbReference type="GO" id="GO:0006790">
    <property type="term" value="P:sulfur compound metabolic process"/>
    <property type="evidence" value="ECO:0007669"/>
    <property type="project" value="TreeGrafter"/>
</dbReference>
<dbReference type="SUPFAM" id="SSF52540">
    <property type="entry name" value="P-loop containing nucleoside triphosphate hydrolases"/>
    <property type="match status" value="1"/>
</dbReference>
<proteinExistence type="predicted"/>
<dbReference type="PANTHER" id="PTHR10704">
    <property type="entry name" value="CARBOHYDRATE SULFOTRANSFERASE"/>
    <property type="match status" value="1"/>
</dbReference>
<dbReference type="Pfam" id="PF13469">
    <property type="entry name" value="Sulfotransfer_3"/>
    <property type="match status" value="1"/>
</dbReference>
<dbReference type="AlphaFoldDB" id="A0A7D3XMD2"/>
<evidence type="ECO:0000256" key="1">
    <source>
        <dbReference type="SAM" id="Phobius"/>
    </source>
</evidence>
<evidence type="ECO:0000313" key="2">
    <source>
        <dbReference type="EMBL" id="QKG81130.1"/>
    </source>
</evidence>